<dbReference type="InterPro" id="IPR023395">
    <property type="entry name" value="MCP_dom_sf"/>
</dbReference>
<dbReference type="InterPro" id="IPR018108">
    <property type="entry name" value="MCP_transmembrane"/>
</dbReference>
<evidence type="ECO:0000256" key="10">
    <source>
        <dbReference type="PROSITE-ProRule" id="PRU00282"/>
    </source>
</evidence>
<keyword evidence="5" id="KW-0677">Repeat</keyword>
<evidence type="ECO:0000256" key="11">
    <source>
        <dbReference type="RuleBase" id="RU000488"/>
    </source>
</evidence>
<evidence type="ECO:0000256" key="4">
    <source>
        <dbReference type="ARBA" id="ARBA00022692"/>
    </source>
</evidence>
<evidence type="ECO:0008006" key="15">
    <source>
        <dbReference type="Google" id="ProtNLM"/>
    </source>
</evidence>
<dbReference type="AlphaFoldDB" id="A0A9W7KXM6"/>
<dbReference type="PANTHER" id="PTHR45760">
    <property type="entry name" value="FI19922P1-RELATED"/>
    <property type="match status" value="1"/>
</dbReference>
<sequence length="329" mass="36049">MSTKIDSRQTPLPILLTASTTGAILTALLVSPLDVVKVRQQTSSFLPRVTTKYVGKNVVVESKLKDLIIVNAGITKCLIPSTALSSPKTPPVPVRPTLTNILRTEGLTSLYRGLTPSLIMAVPSTAVYFTAYERLRQMSHPSYSWLTSSPFMCGALSRTLSTTCVTPLELVRTRWMNISASVPGHTLADELRGIFLQSGFRGLFHGLNVTLMRDVPFSGVYWLSVEVLRGEGVGDFLGGMVSGVVASCFTTPFDVVKTRMQVELGREINSSREGDGYVKEKGSARIFKQLWEEEGVRGFWRGNVARCTRVGPACAVMLGTYSFLKEMLQ</sequence>
<evidence type="ECO:0000256" key="8">
    <source>
        <dbReference type="ARBA" id="ARBA00023128"/>
    </source>
</evidence>
<keyword evidence="8" id="KW-0496">Mitochondrion</keyword>
<accession>A0A9W7KXM6</accession>
<proteinExistence type="inferred from homology"/>
<dbReference type="PANTHER" id="PTHR45760:SF2">
    <property type="entry name" value="FI19922P1-RELATED"/>
    <property type="match status" value="1"/>
</dbReference>
<evidence type="ECO:0000256" key="7">
    <source>
        <dbReference type="ARBA" id="ARBA00022989"/>
    </source>
</evidence>
<feature type="repeat" description="Solcar" evidence="10">
    <location>
        <begin position="10"/>
        <end position="138"/>
    </location>
</feature>
<evidence type="ECO:0000256" key="3">
    <source>
        <dbReference type="ARBA" id="ARBA00022448"/>
    </source>
</evidence>
<evidence type="ECO:0000256" key="2">
    <source>
        <dbReference type="ARBA" id="ARBA00006375"/>
    </source>
</evidence>
<comment type="similarity">
    <text evidence="2 11">Belongs to the mitochondrial carrier (TC 2.A.29) family.</text>
</comment>
<dbReference type="PROSITE" id="PS50920">
    <property type="entry name" value="SOLCAR"/>
    <property type="match status" value="2"/>
</dbReference>
<organism evidence="13 14">
    <name type="scientific">Triparma verrucosa</name>
    <dbReference type="NCBI Taxonomy" id="1606542"/>
    <lineage>
        <taxon>Eukaryota</taxon>
        <taxon>Sar</taxon>
        <taxon>Stramenopiles</taxon>
        <taxon>Ochrophyta</taxon>
        <taxon>Bolidophyceae</taxon>
        <taxon>Parmales</taxon>
        <taxon>Triparmaceae</taxon>
        <taxon>Triparma</taxon>
    </lineage>
</organism>
<reference evidence="14" key="1">
    <citation type="journal article" date="2023" name="Commun. Biol.">
        <title>Genome analysis of Parmales, the sister group of diatoms, reveals the evolutionary specialization of diatoms from phago-mixotrophs to photoautotrophs.</title>
        <authorList>
            <person name="Ban H."/>
            <person name="Sato S."/>
            <person name="Yoshikawa S."/>
            <person name="Yamada K."/>
            <person name="Nakamura Y."/>
            <person name="Ichinomiya M."/>
            <person name="Sato N."/>
            <person name="Blanc-Mathieu R."/>
            <person name="Endo H."/>
            <person name="Kuwata A."/>
            <person name="Ogata H."/>
        </authorList>
    </citation>
    <scope>NUCLEOTIDE SEQUENCE [LARGE SCALE GENOMIC DNA]</scope>
    <source>
        <strain evidence="14">NIES 3699</strain>
    </source>
</reference>
<evidence type="ECO:0000313" key="13">
    <source>
        <dbReference type="EMBL" id="GMI14975.1"/>
    </source>
</evidence>
<keyword evidence="7 12" id="KW-1133">Transmembrane helix</keyword>
<keyword evidence="4 10" id="KW-0812">Transmembrane</keyword>
<keyword evidence="14" id="KW-1185">Reference proteome</keyword>
<dbReference type="Gene3D" id="1.50.40.10">
    <property type="entry name" value="Mitochondrial carrier domain"/>
    <property type="match status" value="1"/>
</dbReference>
<name>A0A9W7KXM6_9STRA</name>
<gene>
    <name evidence="13" type="ORF">TrVE_jg10963</name>
</gene>
<keyword evidence="9 10" id="KW-0472">Membrane</keyword>
<dbReference type="Pfam" id="PF00153">
    <property type="entry name" value="Mito_carr"/>
    <property type="match status" value="3"/>
</dbReference>
<comment type="caution">
    <text evidence="13">The sequence shown here is derived from an EMBL/GenBank/DDBJ whole genome shotgun (WGS) entry which is preliminary data.</text>
</comment>
<protein>
    <recommendedName>
        <fullName evidence="15">Mitochondrial carrier protein</fullName>
    </recommendedName>
</protein>
<dbReference type="EMBL" id="BRXX01000509">
    <property type="protein sequence ID" value="GMI14975.1"/>
    <property type="molecule type" value="Genomic_DNA"/>
</dbReference>
<dbReference type="Proteomes" id="UP001165160">
    <property type="component" value="Unassembled WGS sequence"/>
</dbReference>
<dbReference type="InterPro" id="IPR045315">
    <property type="entry name" value="Mtm1-like"/>
</dbReference>
<evidence type="ECO:0000313" key="14">
    <source>
        <dbReference type="Proteomes" id="UP001165160"/>
    </source>
</evidence>
<feature type="transmembrane region" description="Helical" evidence="12">
    <location>
        <begin position="12"/>
        <end position="33"/>
    </location>
</feature>
<feature type="repeat" description="Solcar" evidence="10">
    <location>
        <begin position="230"/>
        <end position="327"/>
    </location>
</feature>
<evidence type="ECO:0000256" key="9">
    <source>
        <dbReference type="ARBA" id="ARBA00023136"/>
    </source>
</evidence>
<dbReference type="GO" id="GO:0005743">
    <property type="term" value="C:mitochondrial inner membrane"/>
    <property type="evidence" value="ECO:0007669"/>
    <property type="project" value="UniProtKB-SubCell"/>
</dbReference>
<evidence type="ECO:0000256" key="1">
    <source>
        <dbReference type="ARBA" id="ARBA00004448"/>
    </source>
</evidence>
<keyword evidence="3 11" id="KW-0813">Transport</keyword>
<evidence type="ECO:0000256" key="6">
    <source>
        <dbReference type="ARBA" id="ARBA00022792"/>
    </source>
</evidence>
<dbReference type="GO" id="GO:1990542">
    <property type="term" value="P:mitochondrial transmembrane transport"/>
    <property type="evidence" value="ECO:0007669"/>
    <property type="project" value="InterPro"/>
</dbReference>
<comment type="subcellular location">
    <subcellularLocation>
        <location evidence="1">Mitochondrion inner membrane</location>
        <topology evidence="1">Multi-pass membrane protein</topology>
    </subcellularLocation>
</comment>
<evidence type="ECO:0000256" key="5">
    <source>
        <dbReference type="ARBA" id="ARBA00022737"/>
    </source>
</evidence>
<dbReference type="SUPFAM" id="SSF103506">
    <property type="entry name" value="Mitochondrial carrier"/>
    <property type="match status" value="1"/>
</dbReference>
<evidence type="ECO:0000256" key="12">
    <source>
        <dbReference type="SAM" id="Phobius"/>
    </source>
</evidence>
<keyword evidence="6" id="KW-0999">Mitochondrion inner membrane</keyword>